<gene>
    <name evidence="1" type="ORF">CLV29_2678</name>
</gene>
<dbReference type="Pfam" id="PF04328">
    <property type="entry name" value="Sel_put"/>
    <property type="match status" value="1"/>
</dbReference>
<sequence>MNLGDRLRRGWRSVSWYVNQLTGQGRYEAYVAHARASQPEVEPMDRKQFWRQYHAWQDANPQGRCC</sequence>
<proteinExistence type="predicted"/>
<organism evidence="1 2">
    <name type="scientific">Naumannella halotolerans</name>
    <dbReference type="NCBI Taxonomy" id="993414"/>
    <lineage>
        <taxon>Bacteria</taxon>
        <taxon>Bacillati</taxon>
        <taxon>Actinomycetota</taxon>
        <taxon>Actinomycetes</taxon>
        <taxon>Propionibacteriales</taxon>
        <taxon>Propionibacteriaceae</taxon>
        <taxon>Naumannella</taxon>
    </lineage>
</organism>
<evidence type="ECO:0000313" key="1">
    <source>
        <dbReference type="EMBL" id="TDT31263.1"/>
    </source>
</evidence>
<reference evidence="1 2" key="1">
    <citation type="submission" date="2019-03" db="EMBL/GenBank/DDBJ databases">
        <title>Genomic Encyclopedia of Archaeal and Bacterial Type Strains, Phase II (KMG-II): from individual species to whole genera.</title>
        <authorList>
            <person name="Goeker M."/>
        </authorList>
    </citation>
    <scope>NUCLEOTIDE SEQUENCE [LARGE SCALE GENOMIC DNA]</scope>
    <source>
        <strain evidence="1 2">DSM 24323</strain>
    </source>
</reference>
<dbReference type="Proteomes" id="UP000295371">
    <property type="component" value="Unassembled WGS sequence"/>
</dbReference>
<evidence type="ECO:0000313" key="2">
    <source>
        <dbReference type="Proteomes" id="UP000295371"/>
    </source>
</evidence>
<dbReference type="EMBL" id="SOAW01000002">
    <property type="protein sequence ID" value="TDT31263.1"/>
    <property type="molecule type" value="Genomic_DNA"/>
</dbReference>
<dbReference type="AlphaFoldDB" id="A0A4R7J4K1"/>
<comment type="caution">
    <text evidence="1">The sequence shown here is derived from an EMBL/GenBank/DDBJ whole genome shotgun (WGS) entry which is preliminary data.</text>
</comment>
<accession>A0A4R7J4K1</accession>
<protein>
    <submittedName>
        <fullName evidence="1">Uncharacterized short protein YbdD (DUF466 family)</fullName>
    </submittedName>
</protein>
<name>A0A4R7J4K1_9ACTN</name>
<dbReference type="OrthoDB" id="3541280at2"/>
<keyword evidence="2" id="KW-1185">Reference proteome</keyword>
<dbReference type="RefSeq" id="WP_133755556.1">
    <property type="nucleotide sequence ID" value="NZ_SOAW01000002.1"/>
</dbReference>
<dbReference type="InterPro" id="IPR007423">
    <property type="entry name" value="Sel_put"/>
</dbReference>